<evidence type="ECO:0000256" key="1">
    <source>
        <dbReference type="SAM" id="MobiDB-lite"/>
    </source>
</evidence>
<protein>
    <submittedName>
        <fullName evidence="2">Uncharacterized protein</fullName>
    </submittedName>
</protein>
<comment type="caution">
    <text evidence="2">The sequence shown here is derived from an EMBL/GenBank/DDBJ whole genome shotgun (WGS) entry which is preliminary data.</text>
</comment>
<feature type="compositionally biased region" description="Polar residues" evidence="1">
    <location>
        <begin position="61"/>
        <end position="73"/>
    </location>
</feature>
<organism evidence="2 3">
    <name type="scientific">Holothuria leucospilota</name>
    <name type="common">Black long sea cucumber</name>
    <name type="synonym">Mertensiothuria leucospilota</name>
    <dbReference type="NCBI Taxonomy" id="206669"/>
    <lineage>
        <taxon>Eukaryota</taxon>
        <taxon>Metazoa</taxon>
        <taxon>Echinodermata</taxon>
        <taxon>Eleutherozoa</taxon>
        <taxon>Echinozoa</taxon>
        <taxon>Holothuroidea</taxon>
        <taxon>Aspidochirotacea</taxon>
        <taxon>Aspidochirotida</taxon>
        <taxon>Holothuriidae</taxon>
        <taxon>Holothuria</taxon>
    </lineage>
</organism>
<feature type="region of interest" description="Disordered" evidence="1">
    <location>
        <begin position="42"/>
        <end position="73"/>
    </location>
</feature>
<evidence type="ECO:0000313" key="3">
    <source>
        <dbReference type="Proteomes" id="UP001152320"/>
    </source>
</evidence>
<sequence length="73" mass="8193">MKASAPIHKGTAVTSHREQSQEQCQSYSFIYMLSTHYKQNADPFKGEMSTPSSSTIMSPSFNNHQMPLTSIPR</sequence>
<name>A0A9Q1CJP9_HOLLE</name>
<accession>A0A9Q1CJP9</accession>
<dbReference type="EMBL" id="JAIZAY010000002">
    <property type="protein sequence ID" value="KAJ8046727.1"/>
    <property type="molecule type" value="Genomic_DNA"/>
</dbReference>
<proteinExistence type="predicted"/>
<gene>
    <name evidence="2" type="ORF">HOLleu_05501</name>
</gene>
<reference evidence="2" key="1">
    <citation type="submission" date="2021-10" db="EMBL/GenBank/DDBJ databases">
        <title>Tropical sea cucumber genome reveals ecological adaptation and Cuvierian tubules defense mechanism.</title>
        <authorList>
            <person name="Chen T."/>
        </authorList>
    </citation>
    <scope>NUCLEOTIDE SEQUENCE</scope>
    <source>
        <strain evidence="2">Nanhai2018</strain>
        <tissue evidence="2">Muscle</tissue>
    </source>
</reference>
<dbReference type="Proteomes" id="UP001152320">
    <property type="component" value="Chromosome 2"/>
</dbReference>
<dbReference type="AlphaFoldDB" id="A0A9Q1CJP9"/>
<feature type="compositionally biased region" description="Low complexity" evidence="1">
    <location>
        <begin position="48"/>
        <end position="60"/>
    </location>
</feature>
<keyword evidence="3" id="KW-1185">Reference proteome</keyword>
<evidence type="ECO:0000313" key="2">
    <source>
        <dbReference type="EMBL" id="KAJ8046727.1"/>
    </source>
</evidence>